<evidence type="ECO:0000313" key="3">
    <source>
        <dbReference type="EMBL" id="KAJ3052676.1"/>
    </source>
</evidence>
<dbReference type="Proteomes" id="UP001212841">
    <property type="component" value="Unassembled WGS sequence"/>
</dbReference>
<protein>
    <submittedName>
        <fullName evidence="3">Uncharacterized protein</fullName>
    </submittedName>
</protein>
<comment type="caution">
    <text evidence="3">The sequence shown here is derived from an EMBL/GenBank/DDBJ whole genome shotgun (WGS) entry which is preliminary data.</text>
</comment>
<name>A0AAD5SGE1_9FUNG</name>
<feature type="compositionally biased region" description="Basic residues" evidence="2">
    <location>
        <begin position="94"/>
        <end position="104"/>
    </location>
</feature>
<evidence type="ECO:0000256" key="1">
    <source>
        <dbReference type="SAM" id="Coils"/>
    </source>
</evidence>
<feature type="coiled-coil region" evidence="1">
    <location>
        <begin position="23"/>
        <end position="53"/>
    </location>
</feature>
<dbReference type="AlphaFoldDB" id="A0AAD5SGE1"/>
<gene>
    <name evidence="3" type="ORF">HK097_005879</name>
</gene>
<feature type="compositionally biased region" description="Basic and acidic residues" evidence="2">
    <location>
        <begin position="109"/>
        <end position="121"/>
    </location>
</feature>
<feature type="region of interest" description="Disordered" evidence="2">
    <location>
        <begin position="85"/>
        <end position="121"/>
    </location>
</feature>
<evidence type="ECO:0000313" key="4">
    <source>
        <dbReference type="Proteomes" id="UP001212841"/>
    </source>
</evidence>
<keyword evidence="4" id="KW-1185">Reference proteome</keyword>
<sequence length="258" mass="29302">MTHEKIEDYNNLGTNLNDDNLTAQAEIAENKDNEDRIEKLEDLQKVIDHLTAKTDDPWNQLPQKIKDDLLHNCYENIAEHSLQNALNEVNARDKPKRTRRKKTPAVKGGGEDGSQKQPMEEGAKVEVKSYLCYDPPICKVVICEGTVKKGDYIPEIGQVQKVEDDGLEVKQGSSREGNKPFVITTHVSDEMVKNLSPHLHLKMLLACSDKLGKLIKAAYHRHGQNDDLEGDDPDKEQDPLERFYQEYGFGRHFKMPLG</sequence>
<dbReference type="EMBL" id="JADGJD010000276">
    <property type="protein sequence ID" value="KAJ3052676.1"/>
    <property type="molecule type" value="Genomic_DNA"/>
</dbReference>
<keyword evidence="1" id="KW-0175">Coiled coil</keyword>
<reference evidence="3" key="1">
    <citation type="submission" date="2020-05" db="EMBL/GenBank/DDBJ databases">
        <title>Phylogenomic resolution of chytrid fungi.</title>
        <authorList>
            <person name="Stajich J.E."/>
            <person name="Amses K."/>
            <person name="Simmons R."/>
            <person name="Seto K."/>
            <person name="Myers J."/>
            <person name="Bonds A."/>
            <person name="Quandt C.A."/>
            <person name="Barry K."/>
            <person name="Liu P."/>
            <person name="Grigoriev I."/>
            <person name="Longcore J.E."/>
            <person name="James T.Y."/>
        </authorList>
    </citation>
    <scope>NUCLEOTIDE SEQUENCE</scope>
    <source>
        <strain evidence="3">JEL0318</strain>
    </source>
</reference>
<accession>A0AAD5SGE1</accession>
<organism evidence="3 4">
    <name type="scientific">Rhizophlyctis rosea</name>
    <dbReference type="NCBI Taxonomy" id="64517"/>
    <lineage>
        <taxon>Eukaryota</taxon>
        <taxon>Fungi</taxon>
        <taxon>Fungi incertae sedis</taxon>
        <taxon>Chytridiomycota</taxon>
        <taxon>Chytridiomycota incertae sedis</taxon>
        <taxon>Chytridiomycetes</taxon>
        <taxon>Rhizophlyctidales</taxon>
        <taxon>Rhizophlyctidaceae</taxon>
        <taxon>Rhizophlyctis</taxon>
    </lineage>
</organism>
<proteinExistence type="predicted"/>
<evidence type="ECO:0000256" key="2">
    <source>
        <dbReference type="SAM" id="MobiDB-lite"/>
    </source>
</evidence>